<keyword evidence="1" id="KW-0472">Membrane</keyword>
<feature type="transmembrane region" description="Helical" evidence="1">
    <location>
        <begin position="139"/>
        <end position="168"/>
    </location>
</feature>
<protein>
    <recommendedName>
        <fullName evidence="3">ABC transporter permease</fullName>
    </recommendedName>
</protein>
<name>A0A7C4VC24_9DEIN</name>
<dbReference type="PANTHER" id="PTHR36833:SF1">
    <property type="entry name" value="INTEGRAL MEMBRANE TRANSPORT PROTEIN"/>
    <property type="match status" value="1"/>
</dbReference>
<dbReference type="EMBL" id="DRPZ01000120">
    <property type="protein sequence ID" value="HGY09284.1"/>
    <property type="molecule type" value="Genomic_DNA"/>
</dbReference>
<evidence type="ECO:0000313" key="2">
    <source>
        <dbReference type="EMBL" id="HGY09284.1"/>
    </source>
</evidence>
<evidence type="ECO:0008006" key="3">
    <source>
        <dbReference type="Google" id="ProtNLM"/>
    </source>
</evidence>
<feature type="transmembrane region" description="Helical" evidence="1">
    <location>
        <begin position="216"/>
        <end position="236"/>
    </location>
</feature>
<feature type="transmembrane region" description="Helical" evidence="1">
    <location>
        <begin position="189"/>
        <end position="210"/>
    </location>
</feature>
<feature type="transmembrane region" description="Helical" evidence="1">
    <location>
        <begin position="20"/>
        <end position="43"/>
    </location>
</feature>
<keyword evidence="1" id="KW-0812">Transmembrane</keyword>
<reference evidence="2" key="1">
    <citation type="journal article" date="2020" name="mSystems">
        <title>Genome- and Community-Level Interaction Insights into Carbon Utilization and Element Cycling Functions of Hydrothermarchaeota in Hydrothermal Sediment.</title>
        <authorList>
            <person name="Zhou Z."/>
            <person name="Liu Y."/>
            <person name="Xu W."/>
            <person name="Pan J."/>
            <person name="Luo Z.H."/>
            <person name="Li M."/>
        </authorList>
    </citation>
    <scope>NUCLEOTIDE SEQUENCE [LARGE SCALE GENOMIC DNA]</scope>
    <source>
        <strain evidence="2">HyVt-570</strain>
    </source>
</reference>
<feature type="transmembrane region" description="Helical" evidence="1">
    <location>
        <begin position="110"/>
        <end position="127"/>
    </location>
</feature>
<accession>A0A7C4VC24</accession>
<dbReference type="InterPro" id="IPR010390">
    <property type="entry name" value="ABC-2_transporter-like"/>
</dbReference>
<dbReference type="Pfam" id="PF06182">
    <property type="entry name" value="ABC2_membrane_6"/>
    <property type="match status" value="1"/>
</dbReference>
<evidence type="ECO:0000256" key="1">
    <source>
        <dbReference type="SAM" id="Phobius"/>
    </source>
</evidence>
<dbReference type="PANTHER" id="PTHR36833">
    <property type="entry name" value="SLR0610 PROTEIN-RELATED"/>
    <property type="match status" value="1"/>
</dbReference>
<gene>
    <name evidence="2" type="ORF">ENK37_04415</name>
</gene>
<dbReference type="AlphaFoldDB" id="A0A7C4VC24"/>
<keyword evidence="1" id="KW-1133">Transmembrane helix</keyword>
<dbReference type="Proteomes" id="UP000885759">
    <property type="component" value="Unassembled WGS sequence"/>
</dbReference>
<organism evidence="2">
    <name type="scientific">Oceanithermus profundus</name>
    <dbReference type="NCBI Taxonomy" id="187137"/>
    <lineage>
        <taxon>Bacteria</taxon>
        <taxon>Thermotogati</taxon>
        <taxon>Deinococcota</taxon>
        <taxon>Deinococci</taxon>
        <taxon>Thermales</taxon>
        <taxon>Thermaceae</taxon>
        <taxon>Oceanithermus</taxon>
    </lineage>
</organism>
<comment type="caution">
    <text evidence="2">The sequence shown here is derived from an EMBL/GenBank/DDBJ whole genome shotgun (WGS) entry which is preliminary data.</text>
</comment>
<sequence length="253" mass="28022">MGRRLWLDMRGWRSYRASFWLGVTGDVTWLLFSMVFFDGIYTRVGEVGGWRWPDVLLLIGTAQLIEGVYSMLFARNVKQLSSGVRSGGLDRLLLYPADTQLMLTVGRVDLRGLLTAVLGLTIVFYGLRVGGWRPDAVQAVLYVLMVVGGVLVRLASAFLIETLSFVFVDIGVIRALQDEFFSYAAYPQSVYPGLAWKLVFTIFIPVLWMANLPVSALRGGVGVAAWLLFPILLILISRLALSFALRGYQSAGG</sequence>
<proteinExistence type="predicted"/>